<protein>
    <submittedName>
        <fullName evidence="1">Uncharacterized protein</fullName>
    </submittedName>
</protein>
<proteinExistence type="predicted"/>
<dbReference type="AlphaFoldDB" id="A0AA41BA19"/>
<gene>
    <name evidence="1" type="ORF">FNW02_35800</name>
</gene>
<dbReference type="EMBL" id="VJXY01000095">
    <property type="protein sequence ID" value="MBD6620951.1"/>
    <property type="molecule type" value="Genomic_DNA"/>
</dbReference>
<organism evidence="1 2">
    <name type="scientific">Komarekiella delphini-convector SJRDD-AB1</name>
    <dbReference type="NCBI Taxonomy" id="2593771"/>
    <lineage>
        <taxon>Bacteria</taxon>
        <taxon>Bacillati</taxon>
        <taxon>Cyanobacteriota</taxon>
        <taxon>Cyanophyceae</taxon>
        <taxon>Nostocales</taxon>
        <taxon>Nostocaceae</taxon>
        <taxon>Komarekiella</taxon>
        <taxon>Komarekiella delphini-convector</taxon>
    </lineage>
</organism>
<accession>A0AA41BA19</accession>
<reference evidence="1" key="1">
    <citation type="submission" date="2019-07" db="EMBL/GenBank/DDBJ databases">
        <title>Toxilogical consequences of a new and cryptic species of cyanobacteria (Komarekiella delphini-convector) recovered from the epidermis of a bottlenose dolphin and 1500 ft. in the air.</title>
        <authorList>
            <person name="Brown A.O."/>
            <person name="Dvorak P."/>
            <person name="Villanueva C.D."/>
            <person name="Foss A.J."/>
            <person name="Garvey A.D."/>
            <person name="Gibson Q.A."/>
            <person name="Johansen J.R."/>
            <person name="Casamatta D.A."/>
        </authorList>
    </citation>
    <scope>NUCLEOTIDE SEQUENCE</scope>
    <source>
        <strain evidence="1">SJRDD-AB1</strain>
    </source>
</reference>
<dbReference type="Proteomes" id="UP001165986">
    <property type="component" value="Unassembled WGS sequence"/>
</dbReference>
<evidence type="ECO:0000313" key="2">
    <source>
        <dbReference type="Proteomes" id="UP001165986"/>
    </source>
</evidence>
<evidence type="ECO:0000313" key="1">
    <source>
        <dbReference type="EMBL" id="MBD6620951.1"/>
    </source>
</evidence>
<comment type="caution">
    <text evidence="1">The sequence shown here is derived from an EMBL/GenBank/DDBJ whole genome shotgun (WGS) entry which is preliminary data.</text>
</comment>
<keyword evidence="2" id="KW-1185">Reference proteome</keyword>
<dbReference type="RefSeq" id="WP_191762271.1">
    <property type="nucleotide sequence ID" value="NZ_VJXY01000095.1"/>
</dbReference>
<name>A0AA41BA19_9NOST</name>
<sequence>MDKVLIQALAKEAKIKSSQAIEKFKEGKYVEGHSLMSQARDAGRVCSQLIKTSQLVPVLTQFEKLSQE</sequence>